<evidence type="ECO:0000313" key="4">
    <source>
        <dbReference type="Proteomes" id="UP000193801"/>
    </source>
</evidence>
<dbReference type="Proteomes" id="UP000193801">
    <property type="component" value="Unassembled WGS sequence"/>
</dbReference>
<sequence>MWLKTAYGGWGLFDAEMAPTTESHEGNRFAIDRRTRLVVDLDCTREKRWPSSCLRLHKFSCPETYDEARFYPRRARQQAQVELDDFWDRLMRVGTAPQRKTS</sequence>
<dbReference type="AlphaFoldDB" id="A0A1X2AAQ7"/>
<proteinExistence type="predicted"/>
<dbReference type="EMBL" id="LQPK01000018">
    <property type="protein sequence ID" value="ORW30181.1"/>
    <property type="molecule type" value="Genomic_DNA"/>
</dbReference>
<reference evidence="3 4" key="1">
    <citation type="journal article" date="2015" name="Emerg. Microbes Infect.">
        <title>Characterization of 17 strains belonging to the Mycobacterium simiae complex and description of Mycobacterium paraense sp. nov.</title>
        <authorList>
            <person name="Fusco da Costa A.R."/>
            <person name="Fedrizzi T."/>
            <person name="Lopes M.L."/>
            <person name="Pecorari M."/>
            <person name="Oliveira da Costa W.L."/>
            <person name="Giacobazzi E."/>
            <person name="da Costa Bahia J.R."/>
            <person name="De Sanctis V."/>
            <person name="Batista Lima K.V."/>
            <person name="Bertorelli R."/>
            <person name="Grottola A."/>
            <person name="Fabio A."/>
            <person name="Mariottini A."/>
            <person name="Ferretti P."/>
            <person name="Di Leva F."/>
            <person name="Fregni Serpini G."/>
            <person name="Tagliazucchi S."/>
            <person name="Rumpianesi F."/>
            <person name="Jousson O."/>
            <person name="Segata N."/>
            <person name="Tortoli E."/>
        </authorList>
    </citation>
    <scope>NUCLEOTIDE SEQUENCE [LARGE SCALE GENOMIC DNA]</scope>
    <source>
        <strain evidence="1 4">FI-07156</strain>
        <strain evidence="2 3">IEC33</strain>
    </source>
</reference>
<evidence type="ECO:0000313" key="1">
    <source>
        <dbReference type="EMBL" id="ORW30181.1"/>
    </source>
</evidence>
<keyword evidence="4" id="KW-1185">Reference proteome</keyword>
<dbReference type="EMBL" id="LQPN01000044">
    <property type="protein sequence ID" value="ORW47170.1"/>
    <property type="molecule type" value="Genomic_DNA"/>
</dbReference>
<dbReference type="Proteomes" id="UP000193285">
    <property type="component" value="Unassembled WGS sequence"/>
</dbReference>
<protein>
    <submittedName>
        <fullName evidence="2">Uncharacterized protein</fullName>
    </submittedName>
</protein>
<organism evidence="2 3">
    <name type="scientific">Mycobacterium paraense</name>
    <dbReference type="NCBI Taxonomy" id="767916"/>
    <lineage>
        <taxon>Bacteria</taxon>
        <taxon>Bacillati</taxon>
        <taxon>Actinomycetota</taxon>
        <taxon>Actinomycetes</taxon>
        <taxon>Mycobacteriales</taxon>
        <taxon>Mycobacteriaceae</taxon>
        <taxon>Mycobacterium</taxon>
        <taxon>Mycobacterium simiae complex</taxon>
    </lineage>
</organism>
<name>A0A1X2AAQ7_9MYCO</name>
<comment type="caution">
    <text evidence="2">The sequence shown here is derived from an EMBL/GenBank/DDBJ whole genome shotgun (WGS) entry which is preliminary data.</text>
</comment>
<dbReference type="OrthoDB" id="4723961at2"/>
<gene>
    <name evidence="2" type="ORF">AWB90_14620</name>
    <name evidence="1" type="ORF">AWB91_22715</name>
</gene>
<dbReference type="STRING" id="767916.AWB91_22715"/>
<reference evidence="2" key="2">
    <citation type="submission" date="2016-01" db="EMBL/GenBank/DDBJ databases">
        <authorList>
            <person name="Oliw E.H."/>
        </authorList>
    </citation>
    <scope>NUCLEOTIDE SEQUENCE</scope>
    <source>
        <strain evidence="2">IEC33</strain>
    </source>
</reference>
<reference evidence="1" key="3">
    <citation type="submission" date="2016-01" db="EMBL/GenBank/DDBJ databases">
        <authorList>
            <person name="Ana R.F.D.C."/>
            <person name="Tarcisio F."/>
            <person name="Maria L.L."/>
            <person name="Monica P."/>
            <person name="Wana L.O.D.C."/>
            <person name="Elisabetta G."/>
            <person name="Jeann R.D.C.B."/>
            <person name="Veronica D.S."/>
            <person name="Karla V.B.L."/>
            <person name="Roberto B."/>
            <person name="Antonella G."/>
            <person name="Anna F."/>
            <person name="Alessandro M."/>
            <person name="Pamela F."/>
            <person name="Francesca D.L."/>
            <person name="Giulia F.S."/>
            <person name="Sara T."/>
            <person name="Fabio R."/>
            <person name="Olivier J."/>
            <person name="Nicola S."/>
            <person name="Enrico T."/>
        </authorList>
    </citation>
    <scope>NUCLEOTIDE SEQUENCE</scope>
    <source>
        <strain evidence="1">FI-07156</strain>
    </source>
</reference>
<accession>A0A1X2AAQ7</accession>
<evidence type="ECO:0000313" key="3">
    <source>
        <dbReference type="Proteomes" id="UP000193285"/>
    </source>
</evidence>
<evidence type="ECO:0000313" key="2">
    <source>
        <dbReference type="EMBL" id="ORW47170.1"/>
    </source>
</evidence>